<dbReference type="GO" id="GO:0003886">
    <property type="term" value="F:DNA (cytosine-5-)-methyltransferase activity"/>
    <property type="evidence" value="ECO:0007669"/>
    <property type="project" value="UniProtKB-EC"/>
</dbReference>
<dbReference type="GO" id="GO:0032259">
    <property type="term" value="P:methylation"/>
    <property type="evidence" value="ECO:0007669"/>
    <property type="project" value="UniProtKB-KW"/>
</dbReference>
<protein>
    <recommendedName>
        <fullName evidence="7">Cytosine-specific methyltransferase</fullName>
        <ecNumber evidence="7">2.1.1.37</ecNumber>
    </recommendedName>
</protein>
<dbReference type="GO" id="GO:0003677">
    <property type="term" value="F:DNA binding"/>
    <property type="evidence" value="ECO:0007669"/>
    <property type="project" value="TreeGrafter"/>
</dbReference>
<dbReference type="RefSeq" id="WP_343069405.1">
    <property type="nucleotide sequence ID" value="NZ_JACHJH010000002.1"/>
</dbReference>
<dbReference type="PANTHER" id="PTHR10629">
    <property type="entry name" value="CYTOSINE-SPECIFIC METHYLTRANSFERASE"/>
    <property type="match status" value="1"/>
</dbReference>
<evidence type="ECO:0000256" key="7">
    <source>
        <dbReference type="RuleBase" id="RU000417"/>
    </source>
</evidence>
<keyword evidence="1 5" id="KW-0489">Methyltransferase</keyword>
<keyword evidence="9" id="KW-1185">Reference proteome</keyword>
<dbReference type="NCBIfam" id="TIGR00675">
    <property type="entry name" value="dcm"/>
    <property type="match status" value="1"/>
</dbReference>
<dbReference type="PROSITE" id="PS00094">
    <property type="entry name" value="C5_MTASE_1"/>
    <property type="match status" value="1"/>
</dbReference>
<feature type="active site" evidence="5">
    <location>
        <position position="95"/>
    </location>
</feature>
<comment type="caution">
    <text evidence="8">The sequence shown here is derived from an EMBL/GenBank/DDBJ whole genome shotgun (WGS) entry which is preliminary data.</text>
</comment>
<dbReference type="Gene3D" id="3.40.50.150">
    <property type="entry name" value="Vaccinia Virus protein VP39"/>
    <property type="match status" value="1"/>
</dbReference>
<dbReference type="Proteomes" id="UP000556084">
    <property type="component" value="Unassembled WGS sequence"/>
</dbReference>
<dbReference type="InterPro" id="IPR018117">
    <property type="entry name" value="C5_DNA_meth_AS"/>
</dbReference>
<comment type="catalytic activity">
    <reaction evidence="7">
        <text>a 2'-deoxycytidine in DNA + S-adenosyl-L-methionine = a 5-methyl-2'-deoxycytidine in DNA + S-adenosyl-L-homocysteine + H(+)</text>
        <dbReference type="Rhea" id="RHEA:13681"/>
        <dbReference type="Rhea" id="RHEA-COMP:11369"/>
        <dbReference type="Rhea" id="RHEA-COMP:11370"/>
        <dbReference type="ChEBI" id="CHEBI:15378"/>
        <dbReference type="ChEBI" id="CHEBI:57856"/>
        <dbReference type="ChEBI" id="CHEBI:59789"/>
        <dbReference type="ChEBI" id="CHEBI:85452"/>
        <dbReference type="ChEBI" id="CHEBI:85454"/>
        <dbReference type="EC" id="2.1.1.37"/>
    </reaction>
</comment>
<keyword evidence="3 5" id="KW-0949">S-adenosyl-L-methionine</keyword>
<dbReference type="InterPro" id="IPR001525">
    <property type="entry name" value="C5_MeTfrase"/>
</dbReference>
<evidence type="ECO:0000313" key="8">
    <source>
        <dbReference type="EMBL" id="MBB4892371.1"/>
    </source>
</evidence>
<dbReference type="GO" id="GO:0009307">
    <property type="term" value="P:DNA restriction-modification system"/>
    <property type="evidence" value="ECO:0007669"/>
    <property type="project" value="UniProtKB-KW"/>
</dbReference>
<organism evidence="8 9">
    <name type="scientific">Streptomyces olivoverticillatus</name>
    <dbReference type="NCBI Taxonomy" id="66427"/>
    <lineage>
        <taxon>Bacteria</taxon>
        <taxon>Bacillati</taxon>
        <taxon>Actinomycetota</taxon>
        <taxon>Actinomycetes</taxon>
        <taxon>Kitasatosporales</taxon>
        <taxon>Streptomycetaceae</taxon>
        <taxon>Streptomyces</taxon>
    </lineage>
</organism>
<proteinExistence type="inferred from homology"/>
<reference evidence="8 9" key="1">
    <citation type="submission" date="2020-08" db="EMBL/GenBank/DDBJ databases">
        <title>Genomic Encyclopedia of Type Strains, Phase III (KMG-III): the genomes of soil and plant-associated and newly described type strains.</title>
        <authorList>
            <person name="Whitman W."/>
        </authorList>
    </citation>
    <scope>NUCLEOTIDE SEQUENCE [LARGE SCALE GENOMIC DNA]</scope>
    <source>
        <strain evidence="8 9">CECT 3266</strain>
    </source>
</reference>
<name>A0A7W7PIS2_9ACTN</name>
<dbReference type="PROSITE" id="PS51679">
    <property type="entry name" value="SAM_MT_C5"/>
    <property type="match status" value="1"/>
</dbReference>
<evidence type="ECO:0000256" key="2">
    <source>
        <dbReference type="ARBA" id="ARBA00022679"/>
    </source>
</evidence>
<dbReference type="EC" id="2.1.1.37" evidence="7"/>
<dbReference type="Gene3D" id="3.90.120.10">
    <property type="entry name" value="DNA Methylase, subunit A, domain 2"/>
    <property type="match status" value="1"/>
</dbReference>
<dbReference type="PRINTS" id="PR00105">
    <property type="entry name" value="C5METTRFRASE"/>
</dbReference>
<dbReference type="InterPro" id="IPR029063">
    <property type="entry name" value="SAM-dependent_MTases_sf"/>
</dbReference>
<evidence type="ECO:0000256" key="5">
    <source>
        <dbReference type="PROSITE-ProRule" id="PRU01016"/>
    </source>
</evidence>
<dbReference type="PANTHER" id="PTHR10629:SF52">
    <property type="entry name" value="DNA (CYTOSINE-5)-METHYLTRANSFERASE 1"/>
    <property type="match status" value="1"/>
</dbReference>
<evidence type="ECO:0000256" key="3">
    <source>
        <dbReference type="ARBA" id="ARBA00022691"/>
    </source>
</evidence>
<evidence type="ECO:0000256" key="6">
    <source>
        <dbReference type="RuleBase" id="RU000416"/>
    </source>
</evidence>
<evidence type="ECO:0000256" key="4">
    <source>
        <dbReference type="ARBA" id="ARBA00022747"/>
    </source>
</evidence>
<dbReference type="EMBL" id="JACHJH010000002">
    <property type="protein sequence ID" value="MBB4892371.1"/>
    <property type="molecule type" value="Genomic_DNA"/>
</dbReference>
<comment type="similarity">
    <text evidence="5 6">Belongs to the class I-like SAM-binding methyltransferase superfamily. C5-methyltransferase family.</text>
</comment>
<sequence length="403" mass="43526">MASTGAYTVVDLFSGGGGMSFGFHAHPSFEMHGAADVEVGKPSTGHGAIGCNATYEANIGVKPMGVDLSVIEADELAAQIAPSGGVDVLLACPPCTGFSRAVSKNWAQDDPRNSLVARVADHVAVMRPKVVLMENVPQLLTGNFRHHFQALKTSLEGMGYTVKASSHLLTRFGLPQQRERALVVATAPGFSALTLEDLWHGYSVREEAVTVRRAIAHLPAVRAGEQHPHDENHTSSALAGESLARIAAVPHDGGSWADLLRSPETEKFLIPSMRKAVEAGRLNAYCDVYGRMYWDRPAPTIKRECSHVGNGRYAHPEQDRQCTVRELAILNGFPEDYKFIGQSRKNLYRQIGDAVPPLVSYQLAHVASWILGGEAPELKTAILPGTSLRADDLVAEEAQLLLI</sequence>
<keyword evidence="2 5" id="KW-0808">Transferase</keyword>
<gene>
    <name evidence="8" type="ORF">FHS39_001382</name>
</gene>
<dbReference type="InterPro" id="IPR050390">
    <property type="entry name" value="C5-Methyltransferase"/>
</dbReference>
<accession>A0A7W7PIS2</accession>
<dbReference type="Pfam" id="PF00145">
    <property type="entry name" value="DNA_methylase"/>
    <property type="match status" value="1"/>
</dbReference>
<dbReference type="AlphaFoldDB" id="A0A7W7PIS2"/>
<dbReference type="GO" id="GO:0044027">
    <property type="term" value="P:negative regulation of gene expression via chromosomal CpG island methylation"/>
    <property type="evidence" value="ECO:0007669"/>
    <property type="project" value="TreeGrafter"/>
</dbReference>
<evidence type="ECO:0000256" key="1">
    <source>
        <dbReference type="ARBA" id="ARBA00022603"/>
    </source>
</evidence>
<dbReference type="SUPFAM" id="SSF53335">
    <property type="entry name" value="S-adenosyl-L-methionine-dependent methyltransferases"/>
    <property type="match status" value="1"/>
</dbReference>
<evidence type="ECO:0000313" key="9">
    <source>
        <dbReference type="Proteomes" id="UP000556084"/>
    </source>
</evidence>
<keyword evidence="4" id="KW-0680">Restriction system</keyword>